<dbReference type="PANTHER" id="PTHR43501:SF1">
    <property type="entry name" value="CYTOSOL NON-SPECIFIC DIPEPTIDASE"/>
    <property type="match status" value="1"/>
</dbReference>
<dbReference type="PIRSF" id="PIRSF016599">
    <property type="entry name" value="Xaa-His_dipept"/>
    <property type="match status" value="1"/>
</dbReference>
<dbReference type="InterPro" id="IPR011650">
    <property type="entry name" value="Peptidase_M20_dimer"/>
</dbReference>
<dbReference type="Proteomes" id="UP001652442">
    <property type="component" value="Unassembled WGS sequence"/>
</dbReference>
<dbReference type="PANTHER" id="PTHR43501">
    <property type="entry name" value="CYTOSOL NON-SPECIFIC DIPEPTIDASE"/>
    <property type="match status" value="1"/>
</dbReference>
<name>A0ABT2TGG0_9FIRM</name>
<reference evidence="2 3" key="1">
    <citation type="journal article" date="2021" name="ISME Commun">
        <title>Automated analysis of genomic sequences facilitates high-throughput and comprehensive description of bacteria.</title>
        <authorList>
            <person name="Hitch T.C.A."/>
        </authorList>
    </citation>
    <scope>NUCLEOTIDE SEQUENCE [LARGE SCALE GENOMIC DNA]</scope>
    <source>
        <strain evidence="2 3">Sanger_109</strain>
    </source>
</reference>
<dbReference type="Gene3D" id="3.40.630.10">
    <property type="entry name" value="Zn peptidases"/>
    <property type="match status" value="2"/>
</dbReference>
<organism evidence="2 3">
    <name type="scientific">Brotonthovivens ammoniilytica</name>
    <dbReference type="NCBI Taxonomy" id="2981725"/>
    <lineage>
        <taxon>Bacteria</taxon>
        <taxon>Bacillati</taxon>
        <taxon>Bacillota</taxon>
        <taxon>Clostridia</taxon>
        <taxon>Lachnospirales</taxon>
        <taxon>Lachnospiraceae</taxon>
        <taxon>Brotonthovivens</taxon>
    </lineage>
</organism>
<proteinExistence type="predicted"/>
<keyword evidence="3" id="KW-1185">Reference proteome</keyword>
<evidence type="ECO:0000313" key="2">
    <source>
        <dbReference type="EMBL" id="MCU6761274.1"/>
    </source>
</evidence>
<dbReference type="EMBL" id="JAOQJQ010000001">
    <property type="protein sequence ID" value="MCU6761274.1"/>
    <property type="molecule type" value="Genomic_DNA"/>
</dbReference>
<dbReference type="SUPFAM" id="SSF53187">
    <property type="entry name" value="Zn-dependent exopeptidases"/>
    <property type="match status" value="1"/>
</dbReference>
<feature type="domain" description="Peptidase M20 dimerisation" evidence="1">
    <location>
        <begin position="209"/>
        <end position="291"/>
    </location>
</feature>
<sequence length="483" mass="54348">MQFHHSPAERVFYYFHEICQIPHGSGNTKAVSDYCVQFAKEHGLEYYQDSLNNVIIIREAAKGYEDHKPYIIQGHLDMVCEKDADRTIDFEKEGLDLYEEQGYLKARGTTLGADDGIAIAYGLALLEKEDLKSPRLEVVFTVDEETGMYGAKGIDLSVLKGRELLNLDSEEEGIFLCGCAGGMRARAEFSFTREIRSGILAVLTLTGLHGGHSGSEIQKEYGNAIQLMGRVLKELEQLCHYSLIHINGGLKDNAIPREASAEILLSEDNMDSFHSAVSHMESILHKEYENTDPELKLSASVKKAETSEHVMAKQGKHQILTFLYTMPNGVQHMSTDLYDLVETSLNAGIMTTSENHVQISFSIRSSVSSRKRLLADQIRLLTESLLGCYTEDGEYPAWEYRKDSLLRKRLIQVYEELFNQRPKVEAIHAGLECGLFLEKLPDLDCVSLGPQIDDIHTPSEKLSIASTEKIWKFLLEFLKKGNL</sequence>
<comment type="caution">
    <text evidence="2">The sequence shown here is derived from an EMBL/GenBank/DDBJ whole genome shotgun (WGS) entry which is preliminary data.</text>
</comment>
<dbReference type="Pfam" id="PF07687">
    <property type="entry name" value="M20_dimer"/>
    <property type="match status" value="1"/>
</dbReference>
<dbReference type="PRINTS" id="PR00934">
    <property type="entry name" value="XHISDIPTASE"/>
</dbReference>
<evidence type="ECO:0000259" key="1">
    <source>
        <dbReference type="Pfam" id="PF07687"/>
    </source>
</evidence>
<gene>
    <name evidence="2" type="ORF">OCV88_02840</name>
</gene>
<dbReference type="Pfam" id="PF01546">
    <property type="entry name" value="Peptidase_M20"/>
    <property type="match status" value="1"/>
</dbReference>
<dbReference type="NCBIfam" id="TIGR01893">
    <property type="entry name" value="aa-his-dipept"/>
    <property type="match status" value="1"/>
</dbReference>
<dbReference type="InterPro" id="IPR001160">
    <property type="entry name" value="Peptidase_M20C"/>
</dbReference>
<evidence type="ECO:0000313" key="3">
    <source>
        <dbReference type="Proteomes" id="UP001652442"/>
    </source>
</evidence>
<protein>
    <submittedName>
        <fullName evidence="2">Aminoacyl-histidine dipeptidase</fullName>
    </submittedName>
</protein>
<accession>A0ABT2TGG0</accession>
<dbReference type="RefSeq" id="WP_158424113.1">
    <property type="nucleotide sequence ID" value="NZ_JAOQJQ010000001.1"/>
</dbReference>
<dbReference type="CDD" id="cd03890">
    <property type="entry name" value="M20_pepD"/>
    <property type="match status" value="1"/>
</dbReference>
<dbReference type="InterPro" id="IPR002933">
    <property type="entry name" value="Peptidase_M20"/>
</dbReference>